<gene>
    <name evidence="2" type="ORF">PG991_002164</name>
</gene>
<dbReference type="EMBL" id="JAQQWI010000006">
    <property type="protein sequence ID" value="KAK8032766.1"/>
    <property type="molecule type" value="Genomic_DNA"/>
</dbReference>
<protein>
    <submittedName>
        <fullName evidence="2">Uncharacterized protein</fullName>
    </submittedName>
</protein>
<name>A0ABR1SFX2_9PEZI</name>
<feature type="signal peptide" evidence="1">
    <location>
        <begin position="1"/>
        <end position="18"/>
    </location>
</feature>
<accession>A0ABR1SFX2</accession>
<keyword evidence="1" id="KW-0732">Signal</keyword>
<evidence type="ECO:0000256" key="1">
    <source>
        <dbReference type="SAM" id="SignalP"/>
    </source>
</evidence>
<evidence type="ECO:0000313" key="3">
    <source>
        <dbReference type="Proteomes" id="UP001396898"/>
    </source>
</evidence>
<feature type="chain" id="PRO_5046424240" evidence="1">
    <location>
        <begin position="19"/>
        <end position="212"/>
    </location>
</feature>
<organism evidence="2 3">
    <name type="scientific">Apiospora marii</name>
    <dbReference type="NCBI Taxonomy" id="335849"/>
    <lineage>
        <taxon>Eukaryota</taxon>
        <taxon>Fungi</taxon>
        <taxon>Dikarya</taxon>
        <taxon>Ascomycota</taxon>
        <taxon>Pezizomycotina</taxon>
        <taxon>Sordariomycetes</taxon>
        <taxon>Xylariomycetidae</taxon>
        <taxon>Amphisphaeriales</taxon>
        <taxon>Apiosporaceae</taxon>
        <taxon>Apiospora</taxon>
    </lineage>
</organism>
<comment type="caution">
    <text evidence="2">The sequence shown here is derived from an EMBL/GenBank/DDBJ whole genome shotgun (WGS) entry which is preliminary data.</text>
</comment>
<proteinExistence type="predicted"/>
<reference evidence="2 3" key="1">
    <citation type="submission" date="2023-01" db="EMBL/GenBank/DDBJ databases">
        <title>Analysis of 21 Apiospora genomes using comparative genomics revels a genus with tremendous synthesis potential of carbohydrate active enzymes and secondary metabolites.</title>
        <authorList>
            <person name="Sorensen T."/>
        </authorList>
    </citation>
    <scope>NUCLEOTIDE SEQUENCE [LARGE SCALE GENOMIC DNA]</scope>
    <source>
        <strain evidence="2 3">CBS 20057</strain>
    </source>
</reference>
<dbReference type="Proteomes" id="UP001396898">
    <property type="component" value="Unassembled WGS sequence"/>
</dbReference>
<keyword evidence="3" id="KW-1185">Reference proteome</keyword>
<evidence type="ECO:0000313" key="2">
    <source>
        <dbReference type="EMBL" id="KAK8032766.1"/>
    </source>
</evidence>
<sequence>MQLNTLLFAGMLALTAKAADSSSSKDVKETKSVAAAPTTTVGLTPEQSAITACLDACKAGDVDCQSKCIAVPSPNTQQVNATNNCVAACPVGKGTAAENRDYEKCVNDCIGQYYYTSTGTPALTTKPAKVDSASPSTTVVDDVTSTFTSGDSTFTTTMHETKVAAASNTPDSTDSAASASSTHKNAAQAMNKLAPIGSGIGLLGFLAAFFAL</sequence>